<dbReference type="SMART" id="SM00485">
    <property type="entry name" value="XPGN"/>
    <property type="match status" value="1"/>
</dbReference>
<sequence length="112" mass="12601">MGITGLWPLLEPTCQPVSLESLEGKILAVDVSIWIYQAQLGYPGEIRCPHLALLVSRLCKLLYYKIRPVFVFDGEAVPSFKRKVLVSKYDIFLEVFACPIPFSEPLSVVRSS</sequence>
<comment type="subcellular location">
    <subcellularLocation>
        <location evidence="1">Nucleus</location>
    </subcellularLocation>
</comment>
<dbReference type="GO" id="GO:0003697">
    <property type="term" value="F:single-stranded DNA binding"/>
    <property type="evidence" value="ECO:0007669"/>
    <property type="project" value="TreeGrafter"/>
</dbReference>
<evidence type="ECO:0000256" key="1">
    <source>
        <dbReference type="ARBA" id="ARBA00004123"/>
    </source>
</evidence>
<dbReference type="SUPFAM" id="SSF88723">
    <property type="entry name" value="PIN domain-like"/>
    <property type="match status" value="1"/>
</dbReference>
<reference evidence="4 5" key="1">
    <citation type="submission" date="2013-05" db="EMBL/GenBank/DDBJ databases">
        <title>Draft genome of the parasitic nematode Anyclostoma ceylanicum.</title>
        <authorList>
            <person name="Mitreva M."/>
        </authorList>
    </citation>
    <scope>NUCLEOTIDE SEQUENCE [LARGE SCALE GENOMIC DNA]</scope>
</reference>
<evidence type="ECO:0000256" key="2">
    <source>
        <dbReference type="ARBA" id="ARBA00023242"/>
    </source>
</evidence>
<dbReference type="PANTHER" id="PTHR16171:SF7">
    <property type="entry name" value="DNA REPAIR PROTEIN RAD2"/>
    <property type="match status" value="1"/>
</dbReference>
<dbReference type="InterPro" id="IPR029060">
    <property type="entry name" value="PIN-like_dom_sf"/>
</dbReference>
<keyword evidence="5" id="KW-1185">Reference proteome</keyword>
<organism evidence="4 5">
    <name type="scientific">Ancylostoma ceylanicum</name>
    <dbReference type="NCBI Taxonomy" id="53326"/>
    <lineage>
        <taxon>Eukaryota</taxon>
        <taxon>Metazoa</taxon>
        <taxon>Ecdysozoa</taxon>
        <taxon>Nematoda</taxon>
        <taxon>Chromadorea</taxon>
        <taxon>Rhabditida</taxon>
        <taxon>Rhabditina</taxon>
        <taxon>Rhabditomorpha</taxon>
        <taxon>Strongyloidea</taxon>
        <taxon>Ancylostomatidae</taxon>
        <taxon>Ancylostomatinae</taxon>
        <taxon>Ancylostoma</taxon>
    </lineage>
</organism>
<dbReference type="Gene3D" id="3.40.50.1010">
    <property type="entry name" value="5'-nuclease"/>
    <property type="match status" value="1"/>
</dbReference>
<evidence type="ECO:0000259" key="3">
    <source>
        <dbReference type="SMART" id="SM00485"/>
    </source>
</evidence>
<dbReference type="EMBL" id="KE125153">
    <property type="protein sequence ID" value="EPB70896.1"/>
    <property type="molecule type" value="Genomic_DNA"/>
</dbReference>
<dbReference type="Pfam" id="PF00752">
    <property type="entry name" value="XPG_N"/>
    <property type="match status" value="1"/>
</dbReference>
<dbReference type="CDD" id="cd09868">
    <property type="entry name" value="PIN_XPG_RAD2"/>
    <property type="match status" value="1"/>
</dbReference>
<evidence type="ECO:0000313" key="5">
    <source>
        <dbReference type="Proteomes" id="UP000054495"/>
    </source>
</evidence>
<proteinExistence type="predicted"/>
<name>A0A0D6LLL9_9BILA</name>
<dbReference type="GO" id="GO:0005634">
    <property type="term" value="C:nucleus"/>
    <property type="evidence" value="ECO:0007669"/>
    <property type="project" value="UniProtKB-SubCell"/>
</dbReference>
<dbReference type="InterPro" id="IPR006084">
    <property type="entry name" value="XPG/Rad2"/>
</dbReference>
<protein>
    <submittedName>
        <fullName evidence="4">XPG protein</fullName>
    </submittedName>
</protein>
<dbReference type="InterPro" id="IPR006085">
    <property type="entry name" value="XPG_DNA_repair_N"/>
</dbReference>
<dbReference type="Proteomes" id="UP000054495">
    <property type="component" value="Unassembled WGS sequence"/>
</dbReference>
<dbReference type="AlphaFoldDB" id="A0A0D6LLL9"/>
<evidence type="ECO:0000313" key="4">
    <source>
        <dbReference type="EMBL" id="EPB70896.1"/>
    </source>
</evidence>
<accession>A0A0D6LLL9</accession>
<dbReference type="PRINTS" id="PR00853">
    <property type="entry name" value="XPGRADSUPER"/>
</dbReference>
<keyword evidence="2" id="KW-0539">Nucleus</keyword>
<dbReference type="PANTHER" id="PTHR16171">
    <property type="entry name" value="DNA REPAIR PROTEIN COMPLEMENTING XP-G CELLS-RELATED"/>
    <property type="match status" value="1"/>
</dbReference>
<gene>
    <name evidence="4" type="ORF">ANCCEY_10000</name>
</gene>
<dbReference type="GO" id="GO:0004520">
    <property type="term" value="F:DNA endonuclease activity"/>
    <property type="evidence" value="ECO:0007669"/>
    <property type="project" value="TreeGrafter"/>
</dbReference>
<feature type="domain" description="XPG N-terminal" evidence="3">
    <location>
        <begin position="1"/>
        <end position="95"/>
    </location>
</feature>